<evidence type="ECO:0000313" key="13">
    <source>
        <dbReference type="Proteomes" id="UP000237347"/>
    </source>
</evidence>
<evidence type="ECO:0000256" key="2">
    <source>
        <dbReference type="ARBA" id="ARBA00022614"/>
    </source>
</evidence>
<comment type="subcellular location">
    <subcellularLocation>
        <location evidence="1">Membrane</location>
        <topology evidence="1">Single-pass type I membrane protein</topology>
    </subcellularLocation>
</comment>
<evidence type="ECO:0000256" key="5">
    <source>
        <dbReference type="ARBA" id="ARBA00022737"/>
    </source>
</evidence>
<dbReference type="Gene3D" id="3.80.10.10">
    <property type="entry name" value="Ribonuclease Inhibitor"/>
    <property type="match status" value="1"/>
</dbReference>
<keyword evidence="7 10" id="KW-0472">Membrane</keyword>
<feature type="domain" description="Leucine-rich repeat-containing N-terminal plant-type" evidence="11">
    <location>
        <begin position="67"/>
        <end position="104"/>
    </location>
</feature>
<keyword evidence="6 10" id="KW-1133">Transmembrane helix</keyword>
<dbReference type="PANTHER" id="PTHR48063">
    <property type="entry name" value="LRR RECEPTOR-LIKE KINASE"/>
    <property type="match status" value="1"/>
</dbReference>
<proteinExistence type="predicted"/>
<keyword evidence="8" id="KW-0675">Receptor</keyword>
<dbReference type="AlphaFoldDB" id="A0AAW0M5M5"/>
<accession>A0AAW0M5M5</accession>
<evidence type="ECO:0000256" key="4">
    <source>
        <dbReference type="ARBA" id="ARBA00022729"/>
    </source>
</evidence>
<name>A0AAW0M5M5_QUESU</name>
<keyword evidence="2" id="KW-0433">Leucine-rich repeat</keyword>
<evidence type="ECO:0000256" key="1">
    <source>
        <dbReference type="ARBA" id="ARBA00004479"/>
    </source>
</evidence>
<dbReference type="GO" id="GO:0016020">
    <property type="term" value="C:membrane"/>
    <property type="evidence" value="ECO:0007669"/>
    <property type="project" value="UniProtKB-SubCell"/>
</dbReference>
<dbReference type="Pfam" id="PF08263">
    <property type="entry name" value="LRRNT_2"/>
    <property type="match status" value="1"/>
</dbReference>
<organism evidence="12 13">
    <name type="scientific">Quercus suber</name>
    <name type="common">Cork oak</name>
    <dbReference type="NCBI Taxonomy" id="58331"/>
    <lineage>
        <taxon>Eukaryota</taxon>
        <taxon>Viridiplantae</taxon>
        <taxon>Streptophyta</taxon>
        <taxon>Embryophyta</taxon>
        <taxon>Tracheophyta</taxon>
        <taxon>Spermatophyta</taxon>
        <taxon>Magnoliopsida</taxon>
        <taxon>eudicotyledons</taxon>
        <taxon>Gunneridae</taxon>
        <taxon>Pentapetalae</taxon>
        <taxon>rosids</taxon>
        <taxon>fabids</taxon>
        <taxon>Fagales</taxon>
        <taxon>Fagaceae</taxon>
        <taxon>Quercus</taxon>
    </lineage>
</organism>
<dbReference type="InterPro" id="IPR046956">
    <property type="entry name" value="RLP23-like"/>
</dbReference>
<evidence type="ECO:0000313" key="12">
    <source>
        <dbReference type="EMBL" id="KAK7858751.1"/>
    </source>
</evidence>
<evidence type="ECO:0000256" key="10">
    <source>
        <dbReference type="SAM" id="Phobius"/>
    </source>
</evidence>
<feature type="transmembrane region" description="Helical" evidence="10">
    <location>
        <begin position="36"/>
        <end position="54"/>
    </location>
</feature>
<reference evidence="12 13" key="1">
    <citation type="journal article" date="2018" name="Sci. Data">
        <title>The draft genome sequence of cork oak.</title>
        <authorList>
            <person name="Ramos A.M."/>
            <person name="Usie A."/>
            <person name="Barbosa P."/>
            <person name="Barros P.M."/>
            <person name="Capote T."/>
            <person name="Chaves I."/>
            <person name="Simoes F."/>
            <person name="Abreu I."/>
            <person name="Carrasquinho I."/>
            <person name="Faro C."/>
            <person name="Guimaraes J.B."/>
            <person name="Mendonca D."/>
            <person name="Nobrega F."/>
            <person name="Rodrigues L."/>
            <person name="Saibo N.J.M."/>
            <person name="Varela M.C."/>
            <person name="Egas C."/>
            <person name="Matos J."/>
            <person name="Miguel C.M."/>
            <person name="Oliveira M.M."/>
            <person name="Ricardo C.P."/>
            <person name="Goncalves S."/>
        </authorList>
    </citation>
    <scope>NUCLEOTIDE SEQUENCE [LARGE SCALE GENOMIC DNA]</scope>
    <source>
        <strain evidence="13">cv. HL8</strain>
    </source>
</reference>
<gene>
    <name evidence="12" type="primary">EIX2_53</name>
    <name evidence="12" type="ORF">CFP56_010557</name>
</gene>
<keyword evidence="3 10" id="KW-0812">Transmembrane</keyword>
<protein>
    <submittedName>
        <fullName evidence="12">Receptor-like protein eix2</fullName>
    </submittedName>
</protein>
<evidence type="ECO:0000256" key="7">
    <source>
        <dbReference type="ARBA" id="ARBA00023136"/>
    </source>
</evidence>
<keyword evidence="13" id="KW-1185">Reference proteome</keyword>
<sequence length="163" mass="18603">MEGSLGFLFLTFLIIPLPHFFIFCTGHSHSHSEGSLGFLFIAFLIIPLPHFFVFCIEHTDSKVRCIDSERHALLKFKQDLIDPSNRLSSWTIDGDCCHWLGVVCHNLIAHVHHHHLSSYYEQSMFGGKLNPSLLNLKHLNYFDLNFNNFSASPIPSFLGSMKS</sequence>
<dbReference type="InterPro" id="IPR013210">
    <property type="entry name" value="LRR_N_plant-typ"/>
</dbReference>
<evidence type="ECO:0000256" key="6">
    <source>
        <dbReference type="ARBA" id="ARBA00022989"/>
    </source>
</evidence>
<feature type="transmembrane region" description="Helical" evidence="10">
    <location>
        <begin position="6"/>
        <end position="24"/>
    </location>
</feature>
<dbReference type="EMBL" id="PKMF04000017">
    <property type="protein sequence ID" value="KAK7858751.1"/>
    <property type="molecule type" value="Genomic_DNA"/>
</dbReference>
<evidence type="ECO:0000259" key="11">
    <source>
        <dbReference type="Pfam" id="PF08263"/>
    </source>
</evidence>
<keyword evidence="4" id="KW-0732">Signal</keyword>
<keyword evidence="5" id="KW-0677">Repeat</keyword>
<dbReference type="InterPro" id="IPR032675">
    <property type="entry name" value="LRR_dom_sf"/>
</dbReference>
<comment type="caution">
    <text evidence="12">The sequence shown here is derived from an EMBL/GenBank/DDBJ whole genome shotgun (WGS) entry which is preliminary data.</text>
</comment>
<dbReference type="PANTHER" id="PTHR48063:SF98">
    <property type="entry name" value="LRR RECEPTOR-LIKE SERINE_THREONINE-PROTEIN KINASE FLS2"/>
    <property type="match status" value="1"/>
</dbReference>
<keyword evidence="9" id="KW-0325">Glycoprotein</keyword>
<evidence type="ECO:0000256" key="3">
    <source>
        <dbReference type="ARBA" id="ARBA00022692"/>
    </source>
</evidence>
<evidence type="ECO:0000256" key="9">
    <source>
        <dbReference type="ARBA" id="ARBA00023180"/>
    </source>
</evidence>
<evidence type="ECO:0000256" key="8">
    <source>
        <dbReference type="ARBA" id="ARBA00023170"/>
    </source>
</evidence>
<dbReference type="Proteomes" id="UP000237347">
    <property type="component" value="Unassembled WGS sequence"/>
</dbReference>
<dbReference type="SUPFAM" id="SSF52058">
    <property type="entry name" value="L domain-like"/>
    <property type="match status" value="1"/>
</dbReference>